<organism evidence="4">
    <name type="scientific">Thelazia callipaeda</name>
    <name type="common">Oriental eyeworm</name>
    <name type="synonym">Parasitic nematode</name>
    <dbReference type="NCBI Taxonomy" id="103827"/>
    <lineage>
        <taxon>Eukaryota</taxon>
        <taxon>Metazoa</taxon>
        <taxon>Ecdysozoa</taxon>
        <taxon>Nematoda</taxon>
        <taxon>Chromadorea</taxon>
        <taxon>Rhabditida</taxon>
        <taxon>Spirurina</taxon>
        <taxon>Spiruromorpha</taxon>
        <taxon>Thelazioidea</taxon>
        <taxon>Thelaziidae</taxon>
        <taxon>Thelazia</taxon>
    </lineage>
</organism>
<dbReference type="OrthoDB" id="411632at2759"/>
<dbReference type="STRING" id="103827.A0A0N5CZN5"/>
<name>A0A0N5CZN5_THECL</name>
<proteinExistence type="predicted"/>
<keyword evidence="3" id="KW-1185">Reference proteome</keyword>
<dbReference type="AlphaFoldDB" id="A0A0N5CZN5"/>
<dbReference type="Proteomes" id="UP000276776">
    <property type="component" value="Unassembled WGS sequence"/>
</dbReference>
<gene>
    <name evidence="2" type="ORF">TCLT_LOCUS5953</name>
</gene>
<protein>
    <submittedName>
        <fullName evidence="4">FCP1 homology domain-containing protein</fullName>
    </submittedName>
</protein>
<sequence length="599" mass="69221">MNLIMILQAFNKFLQWSIEQVNLLASLNSTDIDNNINSDFNTAKTMMTAEVNNYTITSASDKMDSTVNDSESNAIYEMTKTTKINDISEYYRENETKLKINDFTSMISDAKMRLTSNGSDTFEVKKTQLKILQSTTNTTLNIDLEVTNMTGDNSISNENTSTKKNHKSNAELPIKFSAFDEANLKGLDEQIIIQPVVTLSSSLRMTKPMKVIANSILLTQERIKDDNKEDNTKSENERDDSEVKDNLEGIKVRDEQDELEAVNYLKESVIETELAAVNSEESEIVDDNYDYANIPLTFPFQVFTTTTSTTVTSTIASTLILKSTQRAHAHRHLHKHLTYDGQSPIIVTAMFDIGRGKWPKYTRTYEQYMNYLTYLLRLKNRIVIFTDSRGADYVRKLRSNYNTQIFEMSIRDLPLYRYREEMKDIIRHEQANWQFDPKTRFQPEANSADYNILVNSKPYFLYNATQSSRFRISDSVFAWIDAGYGIIPSNCHWRPDLRRDRITIIKLTPAHDKIYRYSISSLYRVDWVVLSGGFLAGDSLTINRFYRFYHKTFMDLLDSGRIDDDQTVLTLMVKDFASLFSTVHSNGDWFALFRLFPCK</sequence>
<reference evidence="2 3" key="2">
    <citation type="submission" date="2018-11" db="EMBL/GenBank/DDBJ databases">
        <authorList>
            <consortium name="Pathogen Informatics"/>
        </authorList>
    </citation>
    <scope>NUCLEOTIDE SEQUENCE [LARGE SCALE GENOMIC DNA]</scope>
</reference>
<dbReference type="WBParaSite" id="TCLT_0000596401-mRNA-1">
    <property type="protein sequence ID" value="TCLT_0000596401-mRNA-1"/>
    <property type="gene ID" value="TCLT_0000596401"/>
</dbReference>
<accession>A0A0N5CZN5</accession>
<reference evidence="4" key="1">
    <citation type="submission" date="2017-02" db="UniProtKB">
        <authorList>
            <consortium name="WormBaseParasite"/>
        </authorList>
    </citation>
    <scope>IDENTIFICATION</scope>
</reference>
<dbReference type="Pfam" id="PF09612">
    <property type="entry name" value="HtrL_YibB"/>
    <property type="match status" value="1"/>
</dbReference>
<dbReference type="InterPro" id="IPR011735">
    <property type="entry name" value="WlaTC/HtrL_glycosyltransf"/>
</dbReference>
<evidence type="ECO:0000313" key="2">
    <source>
        <dbReference type="EMBL" id="VDN03260.1"/>
    </source>
</evidence>
<evidence type="ECO:0000313" key="4">
    <source>
        <dbReference type="WBParaSite" id="TCLT_0000596401-mRNA-1"/>
    </source>
</evidence>
<evidence type="ECO:0000313" key="3">
    <source>
        <dbReference type="Proteomes" id="UP000276776"/>
    </source>
</evidence>
<dbReference type="EMBL" id="UYYF01004376">
    <property type="protein sequence ID" value="VDN03260.1"/>
    <property type="molecule type" value="Genomic_DNA"/>
</dbReference>
<evidence type="ECO:0000256" key="1">
    <source>
        <dbReference type="SAM" id="MobiDB-lite"/>
    </source>
</evidence>
<feature type="region of interest" description="Disordered" evidence="1">
    <location>
        <begin position="224"/>
        <end position="245"/>
    </location>
</feature>